<dbReference type="EMBL" id="GBBM01007598">
    <property type="protein sequence ID" value="JAC27820.1"/>
    <property type="molecule type" value="mRNA"/>
</dbReference>
<name>A0A023G4M5_AMBTT</name>
<reference evidence="3" key="1">
    <citation type="submission" date="2014-03" db="EMBL/GenBank/DDBJ databases">
        <title>The sialotranscriptome of Amblyomma triste, Amblyomma parvum and Amblyomma cajennense ticks, uncovered by 454-based RNA-seq.</title>
        <authorList>
            <person name="Garcia G.R."/>
            <person name="Gardinassi L.G."/>
            <person name="Ribeiro J.M."/>
            <person name="Anatriello E."/>
            <person name="Ferreira B.R."/>
            <person name="Moreira H.N."/>
            <person name="Mafra C."/>
            <person name="Olegario M.M."/>
            <person name="Szabo P.J."/>
            <person name="Miranda-Santos I.K."/>
            <person name="Maruyama S.R."/>
        </authorList>
    </citation>
    <scope>NUCLEOTIDE SEQUENCE</scope>
    <source>
        <strain evidence="3">Mato Grasso do Sul</strain>
        <tissue evidence="3">Salivary glands</tissue>
    </source>
</reference>
<protein>
    <submittedName>
        <fullName evidence="3">Putative secreted protein</fullName>
    </submittedName>
</protein>
<accession>A0A023G4M5</accession>
<feature type="chain" id="PRO_5001518210" evidence="2">
    <location>
        <begin position="19"/>
        <end position="131"/>
    </location>
</feature>
<feature type="region of interest" description="Disordered" evidence="1">
    <location>
        <begin position="92"/>
        <end position="131"/>
    </location>
</feature>
<proteinExistence type="evidence at transcript level"/>
<organism evidence="3">
    <name type="scientific">Amblyomma triste</name>
    <name type="common">Neotropical tick</name>
    <dbReference type="NCBI Taxonomy" id="251400"/>
    <lineage>
        <taxon>Eukaryota</taxon>
        <taxon>Metazoa</taxon>
        <taxon>Ecdysozoa</taxon>
        <taxon>Arthropoda</taxon>
        <taxon>Chelicerata</taxon>
        <taxon>Arachnida</taxon>
        <taxon>Acari</taxon>
        <taxon>Parasitiformes</taxon>
        <taxon>Ixodida</taxon>
        <taxon>Ixodoidea</taxon>
        <taxon>Ixodidae</taxon>
        <taxon>Amblyomminae</taxon>
        <taxon>Amblyomma</taxon>
    </lineage>
</organism>
<evidence type="ECO:0000256" key="2">
    <source>
        <dbReference type="SAM" id="SignalP"/>
    </source>
</evidence>
<keyword evidence="2" id="KW-0732">Signal</keyword>
<sequence length="131" mass="14341">MFPLYVCTVIGLFVTAHTAVLERTEVIQESSLSKMGPQGETKPDCTHTKEEGYVYQSCSYTCEMDEAFLLTERQPCYIDRPKGVTGVCVDGECTTATDSPKEPAPQPPSQPQPVPEAEPQPQPQPAPQPQV</sequence>
<feature type="compositionally biased region" description="Pro residues" evidence="1">
    <location>
        <begin position="102"/>
        <end position="131"/>
    </location>
</feature>
<dbReference type="AlphaFoldDB" id="A0A023G4M5"/>
<evidence type="ECO:0000313" key="3">
    <source>
        <dbReference type="EMBL" id="JAC27820.1"/>
    </source>
</evidence>
<evidence type="ECO:0000256" key="1">
    <source>
        <dbReference type="SAM" id="MobiDB-lite"/>
    </source>
</evidence>
<feature type="signal peptide" evidence="2">
    <location>
        <begin position="1"/>
        <end position="18"/>
    </location>
</feature>